<gene>
    <name evidence="2" type="ORF">GCM10008955_18790</name>
</gene>
<accession>A0ABQ2EXA3</accession>
<sequence length="83" mass="9307">MRRVRSHESLDPGPHRRETRVQGQQIVKRGGNGLTGRNTHERSIGPVRCGLVSCRGSQDKTIPAPWLPGKQPKQKAWNVFLSL</sequence>
<comment type="caution">
    <text evidence="2">The sequence shown here is derived from an EMBL/GenBank/DDBJ whole genome shotgun (WGS) entry which is preliminary data.</text>
</comment>
<evidence type="ECO:0000256" key="1">
    <source>
        <dbReference type="SAM" id="MobiDB-lite"/>
    </source>
</evidence>
<feature type="compositionally biased region" description="Basic and acidic residues" evidence="1">
    <location>
        <begin position="1"/>
        <end position="20"/>
    </location>
</feature>
<proteinExistence type="predicted"/>
<keyword evidence="3" id="KW-1185">Reference proteome</keyword>
<name>A0ABQ2EXA3_9DEIO</name>
<protein>
    <submittedName>
        <fullName evidence="2">Uncharacterized protein</fullName>
    </submittedName>
</protein>
<reference evidence="3" key="1">
    <citation type="journal article" date="2019" name="Int. J. Syst. Evol. Microbiol.">
        <title>The Global Catalogue of Microorganisms (GCM) 10K type strain sequencing project: providing services to taxonomists for standard genome sequencing and annotation.</title>
        <authorList>
            <consortium name="The Broad Institute Genomics Platform"/>
            <consortium name="The Broad Institute Genome Sequencing Center for Infectious Disease"/>
            <person name="Wu L."/>
            <person name="Ma J."/>
        </authorList>
    </citation>
    <scope>NUCLEOTIDE SEQUENCE [LARGE SCALE GENOMIC DNA]</scope>
    <source>
        <strain evidence="3">JCM 30331</strain>
    </source>
</reference>
<evidence type="ECO:0000313" key="3">
    <source>
        <dbReference type="Proteomes" id="UP000647587"/>
    </source>
</evidence>
<dbReference type="Proteomes" id="UP000647587">
    <property type="component" value="Unassembled WGS sequence"/>
</dbReference>
<organism evidence="2 3">
    <name type="scientific">Deinococcus malanensis</name>
    <dbReference type="NCBI Taxonomy" id="1706855"/>
    <lineage>
        <taxon>Bacteria</taxon>
        <taxon>Thermotogati</taxon>
        <taxon>Deinococcota</taxon>
        <taxon>Deinococci</taxon>
        <taxon>Deinococcales</taxon>
        <taxon>Deinococcaceae</taxon>
        <taxon>Deinococcus</taxon>
    </lineage>
</organism>
<dbReference type="EMBL" id="BMPP01000006">
    <property type="protein sequence ID" value="GGK25361.1"/>
    <property type="molecule type" value="Genomic_DNA"/>
</dbReference>
<evidence type="ECO:0000313" key="2">
    <source>
        <dbReference type="EMBL" id="GGK25361.1"/>
    </source>
</evidence>
<feature type="region of interest" description="Disordered" evidence="1">
    <location>
        <begin position="1"/>
        <end position="42"/>
    </location>
</feature>